<dbReference type="Pfam" id="PF21082">
    <property type="entry name" value="MS_channel_3rd"/>
    <property type="match status" value="1"/>
</dbReference>
<protein>
    <submittedName>
        <fullName evidence="11">Mechanosensitive ion channel</fullName>
    </submittedName>
</protein>
<evidence type="ECO:0000256" key="6">
    <source>
        <dbReference type="ARBA" id="ARBA00023136"/>
    </source>
</evidence>
<keyword evidence="4 7" id="KW-0812">Transmembrane</keyword>
<evidence type="ECO:0000313" key="11">
    <source>
        <dbReference type="EMBL" id="QDZ41314.1"/>
    </source>
</evidence>
<evidence type="ECO:0000256" key="5">
    <source>
        <dbReference type="ARBA" id="ARBA00022989"/>
    </source>
</evidence>
<dbReference type="InterPro" id="IPR006685">
    <property type="entry name" value="MscS_channel_2nd"/>
</dbReference>
<comment type="subcellular location">
    <subcellularLocation>
        <location evidence="1">Cell membrane</location>
        <topology evidence="1">Multi-pass membrane protein</topology>
    </subcellularLocation>
</comment>
<dbReference type="GO" id="GO:0005886">
    <property type="term" value="C:plasma membrane"/>
    <property type="evidence" value="ECO:0007669"/>
    <property type="project" value="UniProtKB-SubCell"/>
</dbReference>
<dbReference type="SUPFAM" id="SSF82689">
    <property type="entry name" value="Mechanosensitive channel protein MscS (YggB), C-terminal domain"/>
    <property type="match status" value="1"/>
</dbReference>
<dbReference type="Gene3D" id="1.10.287.1260">
    <property type="match status" value="1"/>
</dbReference>
<dbReference type="EMBL" id="CP042326">
    <property type="protein sequence ID" value="QDZ41314.1"/>
    <property type="molecule type" value="Genomic_DNA"/>
</dbReference>
<proteinExistence type="inferred from homology"/>
<dbReference type="InterPro" id="IPR011066">
    <property type="entry name" value="MscS_channel_C_sf"/>
</dbReference>
<evidence type="ECO:0000259" key="9">
    <source>
        <dbReference type="Pfam" id="PF00924"/>
    </source>
</evidence>
<feature type="signal peptide" evidence="8">
    <location>
        <begin position="1"/>
        <end position="27"/>
    </location>
</feature>
<name>A0A5B8NQJ3_9CHRO</name>
<reference evidence="11" key="1">
    <citation type="submission" date="2019-08" db="EMBL/GenBank/DDBJ databases">
        <title>Carotenoids and Carotenoid Binding Proteins in the Halophilic Cyanobacterium Euhalothece sp. ZM00.</title>
        <authorList>
            <person name="Cho S.M."/>
            <person name="Song J.Y."/>
            <person name="Park Y.-I."/>
        </authorList>
    </citation>
    <scope>NUCLEOTIDE SEQUENCE [LARGE SCALE GENOMIC DNA]</scope>
    <source>
        <strain evidence="11">Z-M001</strain>
    </source>
</reference>
<dbReference type="Proteomes" id="UP000318453">
    <property type="component" value="Chromosome"/>
</dbReference>
<evidence type="ECO:0000259" key="10">
    <source>
        <dbReference type="Pfam" id="PF21082"/>
    </source>
</evidence>
<dbReference type="InterPro" id="IPR049278">
    <property type="entry name" value="MS_channel_C"/>
</dbReference>
<dbReference type="AlphaFoldDB" id="A0A5B8NQJ3"/>
<dbReference type="RefSeq" id="WP_146297148.1">
    <property type="nucleotide sequence ID" value="NZ_CP042326.1"/>
</dbReference>
<dbReference type="SUPFAM" id="SSF82861">
    <property type="entry name" value="Mechanosensitive channel protein MscS (YggB), transmembrane region"/>
    <property type="match status" value="1"/>
</dbReference>
<feature type="transmembrane region" description="Helical" evidence="7">
    <location>
        <begin position="236"/>
        <end position="253"/>
    </location>
</feature>
<dbReference type="Pfam" id="PF00924">
    <property type="entry name" value="MS_channel_2nd"/>
    <property type="match status" value="1"/>
</dbReference>
<dbReference type="Gene3D" id="3.30.70.100">
    <property type="match status" value="1"/>
</dbReference>
<accession>A0A5B8NQJ3</accession>
<feature type="transmembrane region" description="Helical" evidence="7">
    <location>
        <begin position="259"/>
        <end position="281"/>
    </location>
</feature>
<evidence type="ECO:0000256" key="8">
    <source>
        <dbReference type="SAM" id="SignalP"/>
    </source>
</evidence>
<evidence type="ECO:0000313" key="12">
    <source>
        <dbReference type="Proteomes" id="UP000318453"/>
    </source>
</evidence>
<dbReference type="PANTHER" id="PTHR30460:SF0">
    <property type="entry name" value="MODERATE CONDUCTANCE MECHANOSENSITIVE CHANNEL YBIO"/>
    <property type="match status" value="1"/>
</dbReference>
<evidence type="ECO:0000256" key="1">
    <source>
        <dbReference type="ARBA" id="ARBA00004651"/>
    </source>
</evidence>
<dbReference type="InterPro" id="IPR010920">
    <property type="entry name" value="LSM_dom_sf"/>
</dbReference>
<keyword evidence="8" id="KW-0732">Signal</keyword>
<feature type="domain" description="Mechanosensitive ion channel MscS C-terminal" evidence="10">
    <location>
        <begin position="434"/>
        <end position="521"/>
    </location>
</feature>
<feature type="transmembrane region" description="Helical" evidence="7">
    <location>
        <begin position="318"/>
        <end position="338"/>
    </location>
</feature>
<evidence type="ECO:0000256" key="2">
    <source>
        <dbReference type="ARBA" id="ARBA00008017"/>
    </source>
</evidence>
<dbReference type="InterPro" id="IPR045276">
    <property type="entry name" value="YbiO_bact"/>
</dbReference>
<dbReference type="OrthoDB" id="9809206at2"/>
<dbReference type="InterPro" id="IPR023408">
    <property type="entry name" value="MscS_beta-dom_sf"/>
</dbReference>
<keyword evidence="3" id="KW-1003">Cell membrane</keyword>
<dbReference type="GO" id="GO:0008381">
    <property type="term" value="F:mechanosensitive monoatomic ion channel activity"/>
    <property type="evidence" value="ECO:0007669"/>
    <property type="project" value="InterPro"/>
</dbReference>
<dbReference type="InterPro" id="IPR011014">
    <property type="entry name" value="MscS_channel_TM-2"/>
</dbReference>
<feature type="chain" id="PRO_5022876430" evidence="8">
    <location>
        <begin position="28"/>
        <end position="539"/>
    </location>
</feature>
<evidence type="ECO:0000256" key="7">
    <source>
        <dbReference type="SAM" id="Phobius"/>
    </source>
</evidence>
<dbReference type="PANTHER" id="PTHR30460">
    <property type="entry name" value="MODERATE CONDUCTANCE MECHANOSENSITIVE CHANNEL YBIO"/>
    <property type="match status" value="1"/>
</dbReference>
<organism evidence="11 12">
    <name type="scientific">Euhalothece natronophila Z-M001</name>
    <dbReference type="NCBI Taxonomy" id="522448"/>
    <lineage>
        <taxon>Bacteria</taxon>
        <taxon>Bacillati</taxon>
        <taxon>Cyanobacteriota</taxon>
        <taxon>Cyanophyceae</taxon>
        <taxon>Oscillatoriophycideae</taxon>
        <taxon>Chroococcales</taxon>
        <taxon>Halothecacae</taxon>
        <taxon>Halothece cluster</taxon>
        <taxon>Euhalothece</taxon>
    </lineage>
</organism>
<keyword evidence="6 7" id="KW-0472">Membrane</keyword>
<dbReference type="SUPFAM" id="SSF50182">
    <property type="entry name" value="Sm-like ribonucleoproteins"/>
    <property type="match status" value="1"/>
</dbReference>
<keyword evidence="12" id="KW-1185">Reference proteome</keyword>
<keyword evidence="5 7" id="KW-1133">Transmembrane helix</keyword>
<feature type="domain" description="Mechanosensitive ion channel MscS" evidence="9">
    <location>
        <begin position="364"/>
        <end position="428"/>
    </location>
</feature>
<sequence>MKRKHLILASLTAILVLFMPLRSSVQAQVPFIPDFGGNNPIILPQASDETISGCIRLDGRCVVEVAGNESDLPNRIREIQQRLDNITRYYFQQDSDEVTVRHEQIGAMSDIYVEVDELEIRLLTVTSQDANLRAMSIEQRAEHMTRRLEQGLVRAKQEREQSFLIAQGYRSAIALGILIIATFVLYWLERQSKEQKNSLHASFKSTSDAGISTQIYQNQQQQLAEIKHRGVQIARWGMWLGGLLYIVGLFPYTRFLQVLIINVFRIPFRLFIVGLVVYFLIRFSFILIQKFTSALTNNYLLTPEANLRLQLRISTISSVAKSIVIFVLVVAGILLGLSVSGINIGPLLAGAGLIGVAISLASQNLIRDAINGFLIILEDQYAVGDVVGIGEAVGVVEAINLRITQLRDTEGRLVTIPNSEINTVINYTSNWSQVDLRIPIAYHADMEKAIEIVKKTSNDLATDNDWRRDILEPPLFLGVDEFSNQGVIIRVWIKTKPLKQWPIAREYRRRIKIAFDQAGLDLALPHQKIWISSEEKASN</sequence>
<dbReference type="Gene3D" id="2.30.30.60">
    <property type="match status" value="1"/>
</dbReference>
<evidence type="ECO:0000256" key="4">
    <source>
        <dbReference type="ARBA" id="ARBA00022692"/>
    </source>
</evidence>
<feature type="transmembrane region" description="Helical" evidence="7">
    <location>
        <begin position="169"/>
        <end position="188"/>
    </location>
</feature>
<dbReference type="KEGG" id="enn:FRE64_16025"/>
<comment type="similarity">
    <text evidence="2">Belongs to the MscS (TC 1.A.23) family.</text>
</comment>
<gene>
    <name evidence="11" type="ORF">FRE64_16025</name>
</gene>
<evidence type="ECO:0000256" key="3">
    <source>
        <dbReference type="ARBA" id="ARBA00022475"/>
    </source>
</evidence>